<gene>
    <name evidence="3" type="ORF">KUF71_003027</name>
</gene>
<dbReference type="GO" id="GO:0005581">
    <property type="term" value="C:collagen trimer"/>
    <property type="evidence" value="ECO:0007669"/>
    <property type="project" value="UniProtKB-KW"/>
</dbReference>
<keyword evidence="4" id="KW-1185">Reference proteome</keyword>
<reference evidence="3" key="2">
    <citation type="journal article" date="2023" name="BMC Genomics">
        <title>Pest status, molecular evolution, and epigenetic factors derived from the genome assembly of Frankliniella fusca, a thysanopteran phytovirus vector.</title>
        <authorList>
            <person name="Catto M.A."/>
            <person name="Labadie P.E."/>
            <person name="Jacobson A.L."/>
            <person name="Kennedy G.G."/>
            <person name="Srinivasan R."/>
            <person name="Hunt B.G."/>
        </authorList>
    </citation>
    <scope>NUCLEOTIDE SEQUENCE</scope>
    <source>
        <strain evidence="3">PL_HMW_Pooled</strain>
    </source>
</reference>
<comment type="caution">
    <text evidence="3">The sequence shown here is derived from an EMBL/GenBank/DDBJ whole genome shotgun (WGS) entry which is preliminary data.</text>
</comment>
<feature type="signal peptide" evidence="2">
    <location>
        <begin position="1"/>
        <end position="18"/>
    </location>
</feature>
<sequence>MKTSVLLVLLAACGAAVAWPRPRPESHDGLLGDDEVPHVKAVVVGVLLEGGGSGPTPDDSGKQNEAADLQAMKSLLSAVQEELANPGDGLQGPDALQGADGLRGLDGLLQDPDELRGLDGLLQGPDGLRGLDGLLQGPDGLRGLDGLLQGPGELRGLDGLLQGPGELRGLDGLLQGPDGLRGLDGLLQGPDGLRGLDGLLKDGQKQDGDSPQAQDDDDDDEREEKELGGTLVPRDDWWKCKVDNCRRNCNNQGKNGACVGPVCVCWS</sequence>
<keyword evidence="3" id="KW-0176">Collagen</keyword>
<protein>
    <submittedName>
        <fullName evidence="3">Collagen alpha-1(XXIV) chain</fullName>
    </submittedName>
</protein>
<evidence type="ECO:0000313" key="3">
    <source>
        <dbReference type="EMBL" id="KAK3907528.1"/>
    </source>
</evidence>
<accession>A0AAE1GRF3</accession>
<dbReference type="AlphaFoldDB" id="A0AAE1GRF3"/>
<evidence type="ECO:0000256" key="2">
    <source>
        <dbReference type="SAM" id="SignalP"/>
    </source>
</evidence>
<dbReference type="EMBL" id="JAHWGI010000011">
    <property type="protein sequence ID" value="KAK3907528.1"/>
    <property type="molecule type" value="Genomic_DNA"/>
</dbReference>
<feature type="chain" id="PRO_5041963201" evidence="2">
    <location>
        <begin position="19"/>
        <end position="267"/>
    </location>
</feature>
<reference evidence="3" key="1">
    <citation type="submission" date="2021-07" db="EMBL/GenBank/DDBJ databases">
        <authorList>
            <person name="Catto M.A."/>
            <person name="Jacobson A."/>
            <person name="Kennedy G."/>
            <person name="Labadie P."/>
            <person name="Hunt B.G."/>
            <person name="Srinivasan R."/>
        </authorList>
    </citation>
    <scope>NUCLEOTIDE SEQUENCE</scope>
    <source>
        <strain evidence="3">PL_HMW_Pooled</strain>
        <tissue evidence="3">Head</tissue>
    </source>
</reference>
<feature type="compositionally biased region" description="Basic and acidic residues" evidence="1">
    <location>
        <begin position="199"/>
        <end position="208"/>
    </location>
</feature>
<feature type="region of interest" description="Disordered" evidence="1">
    <location>
        <begin position="194"/>
        <end position="230"/>
    </location>
</feature>
<organism evidence="3 4">
    <name type="scientific">Frankliniella fusca</name>
    <dbReference type="NCBI Taxonomy" id="407009"/>
    <lineage>
        <taxon>Eukaryota</taxon>
        <taxon>Metazoa</taxon>
        <taxon>Ecdysozoa</taxon>
        <taxon>Arthropoda</taxon>
        <taxon>Hexapoda</taxon>
        <taxon>Insecta</taxon>
        <taxon>Pterygota</taxon>
        <taxon>Neoptera</taxon>
        <taxon>Paraneoptera</taxon>
        <taxon>Thysanoptera</taxon>
        <taxon>Terebrantia</taxon>
        <taxon>Thripoidea</taxon>
        <taxon>Thripidae</taxon>
        <taxon>Frankliniella</taxon>
    </lineage>
</organism>
<proteinExistence type="predicted"/>
<name>A0AAE1GRF3_9NEOP</name>
<feature type="compositionally biased region" description="Acidic residues" evidence="1">
    <location>
        <begin position="214"/>
        <end position="223"/>
    </location>
</feature>
<evidence type="ECO:0000313" key="4">
    <source>
        <dbReference type="Proteomes" id="UP001219518"/>
    </source>
</evidence>
<evidence type="ECO:0000256" key="1">
    <source>
        <dbReference type="SAM" id="MobiDB-lite"/>
    </source>
</evidence>
<keyword evidence="2" id="KW-0732">Signal</keyword>
<dbReference type="Proteomes" id="UP001219518">
    <property type="component" value="Unassembled WGS sequence"/>
</dbReference>